<dbReference type="GO" id="GO:1990072">
    <property type="term" value="C:TRAPPIII protein complex"/>
    <property type="evidence" value="ECO:0007669"/>
    <property type="project" value="TreeGrafter"/>
</dbReference>
<reference evidence="3 4" key="2">
    <citation type="submission" date="2018-11" db="EMBL/GenBank/DDBJ databases">
        <authorList>
            <consortium name="Pathogen Informatics"/>
        </authorList>
    </citation>
    <scope>NUCLEOTIDE SEQUENCE [LARGE SCALE GENOMIC DNA]</scope>
</reference>
<proteinExistence type="predicted"/>
<accession>A0A183IQ01</accession>
<gene>
    <name evidence="3" type="ORF">SBAD_LOCUS5697</name>
</gene>
<organism evidence="5">
    <name type="scientific">Soboliphyme baturini</name>
    <dbReference type="NCBI Taxonomy" id="241478"/>
    <lineage>
        <taxon>Eukaryota</taxon>
        <taxon>Metazoa</taxon>
        <taxon>Ecdysozoa</taxon>
        <taxon>Nematoda</taxon>
        <taxon>Enoplea</taxon>
        <taxon>Dorylaimia</taxon>
        <taxon>Dioctophymatida</taxon>
        <taxon>Dioctophymatoidea</taxon>
        <taxon>Soboliphymatidae</taxon>
        <taxon>Soboliphyme</taxon>
    </lineage>
</organism>
<keyword evidence="4" id="KW-1185">Reference proteome</keyword>
<name>A0A183IQ01_9BILA</name>
<evidence type="ECO:0000313" key="5">
    <source>
        <dbReference type="WBParaSite" id="SBAD_0000592301-mRNA-1"/>
    </source>
</evidence>
<dbReference type="Proteomes" id="UP000270296">
    <property type="component" value="Unassembled WGS sequence"/>
</dbReference>
<protein>
    <submittedName>
        <fullName evidence="5">Mediator of RNA polymerase II transcription subunit 1</fullName>
    </submittedName>
</protein>
<dbReference type="WBParaSite" id="SBAD_0000592301-mRNA-1">
    <property type="protein sequence ID" value="SBAD_0000592301-mRNA-1"/>
    <property type="gene ID" value="SBAD_0000592301"/>
</dbReference>
<dbReference type="EMBL" id="UZAM01009179">
    <property type="protein sequence ID" value="VDP08039.1"/>
    <property type="molecule type" value="Genomic_DNA"/>
</dbReference>
<sequence>MPSSVASIRRVATLIMRKETTPRCTLESSPSPSHSPIKLELRTQTNCPANSVQKRSTIVRLVLEDVEYFRVFSSSYLNPGSSKQYLYCLKSKCSQGPKLDHGVTFVGKLDMMWRALMGELGRLQTSQLQRMVTGYGDLRLLVKAIPSVVKLFTPFDVICTLQNCCDRNLDLTLTLDNSLQPGLIWDSISGVKLEELTANKIIEISLSVIPTMLGLQVCFPYGCDTFLSVFGIIHRAYSRQSVLFAHELVSHQSKGRRPEGTSPSSR</sequence>
<dbReference type="AlphaFoldDB" id="A0A183IQ01"/>
<dbReference type="OrthoDB" id="10250284at2759"/>
<dbReference type="PANTHER" id="PTHR13134">
    <property type="entry name" value="TRAFFICKING PROTEIN PARTICLE COMPLEX SUBUNIT 13"/>
    <property type="match status" value="1"/>
</dbReference>
<dbReference type="PANTHER" id="PTHR13134:SF3">
    <property type="entry name" value="TRAFFICKING PROTEIN PARTICLE COMPLEX SUBUNIT 13"/>
    <property type="match status" value="1"/>
</dbReference>
<evidence type="ECO:0000259" key="2">
    <source>
        <dbReference type="Pfam" id="PF23647"/>
    </source>
</evidence>
<feature type="domain" description="Trafficking protein particle complex subunit 13 C-terminal" evidence="1">
    <location>
        <begin position="146"/>
        <end position="216"/>
    </location>
</feature>
<feature type="domain" description="Trafficking protein particle complex subunit 13 middle" evidence="2">
    <location>
        <begin position="70"/>
        <end position="132"/>
    </location>
</feature>
<dbReference type="Pfam" id="PF23643">
    <property type="entry name" value="TRAPPC13_C"/>
    <property type="match status" value="1"/>
</dbReference>
<dbReference type="InterPro" id="IPR010378">
    <property type="entry name" value="TRAPPC13"/>
</dbReference>
<reference evidence="5" key="1">
    <citation type="submission" date="2016-06" db="UniProtKB">
        <authorList>
            <consortium name="WormBaseParasite"/>
        </authorList>
    </citation>
    <scope>IDENTIFICATION</scope>
</reference>
<dbReference type="InterPro" id="IPR055429">
    <property type="entry name" value="TRAPPC13_M"/>
</dbReference>
<evidence type="ECO:0000259" key="1">
    <source>
        <dbReference type="Pfam" id="PF23643"/>
    </source>
</evidence>
<dbReference type="InterPro" id="IPR055428">
    <property type="entry name" value="TRAPPC13_C"/>
</dbReference>
<evidence type="ECO:0000313" key="4">
    <source>
        <dbReference type="Proteomes" id="UP000270296"/>
    </source>
</evidence>
<dbReference type="Pfam" id="PF23647">
    <property type="entry name" value="TRAPPC13_M"/>
    <property type="match status" value="1"/>
</dbReference>
<evidence type="ECO:0000313" key="3">
    <source>
        <dbReference type="EMBL" id="VDP08039.1"/>
    </source>
</evidence>